<evidence type="ECO:0000313" key="4">
    <source>
        <dbReference type="EMBL" id="KAK3218601.1"/>
    </source>
</evidence>
<dbReference type="SMART" id="SM00343">
    <property type="entry name" value="ZnF_C2HC"/>
    <property type="match status" value="2"/>
</dbReference>
<feature type="coiled-coil region" evidence="1">
    <location>
        <begin position="135"/>
        <end position="183"/>
    </location>
</feature>
<protein>
    <recommendedName>
        <fullName evidence="3">CCHC-type domain-containing protein</fullName>
    </recommendedName>
</protein>
<proteinExistence type="predicted"/>
<evidence type="ECO:0000256" key="2">
    <source>
        <dbReference type="SAM" id="MobiDB-lite"/>
    </source>
</evidence>
<dbReference type="InterPro" id="IPR036875">
    <property type="entry name" value="Znf_CCHC_sf"/>
</dbReference>
<dbReference type="SUPFAM" id="SSF57756">
    <property type="entry name" value="Retrovirus zinc finger-like domains"/>
    <property type="match status" value="1"/>
</dbReference>
<organism evidence="4 5">
    <name type="scientific">Dipteronia sinensis</name>
    <dbReference type="NCBI Taxonomy" id="43782"/>
    <lineage>
        <taxon>Eukaryota</taxon>
        <taxon>Viridiplantae</taxon>
        <taxon>Streptophyta</taxon>
        <taxon>Embryophyta</taxon>
        <taxon>Tracheophyta</taxon>
        <taxon>Spermatophyta</taxon>
        <taxon>Magnoliopsida</taxon>
        <taxon>eudicotyledons</taxon>
        <taxon>Gunneridae</taxon>
        <taxon>Pentapetalae</taxon>
        <taxon>rosids</taxon>
        <taxon>malvids</taxon>
        <taxon>Sapindales</taxon>
        <taxon>Sapindaceae</taxon>
        <taxon>Hippocastanoideae</taxon>
        <taxon>Acereae</taxon>
        <taxon>Dipteronia</taxon>
    </lineage>
</organism>
<evidence type="ECO:0000259" key="3">
    <source>
        <dbReference type="SMART" id="SM00343"/>
    </source>
</evidence>
<dbReference type="AlphaFoldDB" id="A0AAE0E860"/>
<dbReference type="Proteomes" id="UP001281410">
    <property type="component" value="Unassembled WGS sequence"/>
</dbReference>
<keyword evidence="5" id="KW-1185">Reference proteome</keyword>
<gene>
    <name evidence="4" type="ORF">Dsin_012571</name>
</gene>
<feature type="domain" description="CCHC-type" evidence="3">
    <location>
        <begin position="81"/>
        <end position="97"/>
    </location>
</feature>
<sequence length="207" mass="23794">MAMNPVPKPEVWDITDYVHNRVILPWKKKRLTGRPKKNQTLSVGEKRKQQTCGNCGRKRHNKKSCRNPSRSTEKPTKKPRTCTVCKKEGHNKLKCPDRDNTPDLSLAPYLSFDDTDTNTDDEEVDCQDQICRQRIANAEDTIHEERANAGRLTADNAVLMAKVENLEAEIINLHVQMEARDNELNVLYTLIEKMQKKMLDFNIPPSP</sequence>
<keyword evidence="1" id="KW-0175">Coiled coil</keyword>
<reference evidence="4" key="1">
    <citation type="journal article" date="2023" name="Plant J.">
        <title>Genome sequences and population genomics provide insights into the demographic history, inbreeding, and mutation load of two 'living fossil' tree species of Dipteronia.</title>
        <authorList>
            <person name="Feng Y."/>
            <person name="Comes H.P."/>
            <person name="Chen J."/>
            <person name="Zhu S."/>
            <person name="Lu R."/>
            <person name="Zhang X."/>
            <person name="Li P."/>
            <person name="Qiu J."/>
            <person name="Olsen K.M."/>
            <person name="Qiu Y."/>
        </authorList>
    </citation>
    <scope>NUCLEOTIDE SEQUENCE</scope>
    <source>
        <strain evidence="4">NBL</strain>
    </source>
</reference>
<comment type="caution">
    <text evidence="4">The sequence shown here is derived from an EMBL/GenBank/DDBJ whole genome shotgun (WGS) entry which is preliminary data.</text>
</comment>
<feature type="domain" description="CCHC-type" evidence="3">
    <location>
        <begin position="51"/>
        <end position="67"/>
    </location>
</feature>
<accession>A0AAE0E860</accession>
<evidence type="ECO:0000256" key="1">
    <source>
        <dbReference type="SAM" id="Coils"/>
    </source>
</evidence>
<dbReference type="GO" id="GO:0008270">
    <property type="term" value="F:zinc ion binding"/>
    <property type="evidence" value="ECO:0007669"/>
    <property type="project" value="InterPro"/>
</dbReference>
<dbReference type="Gene3D" id="4.10.60.10">
    <property type="entry name" value="Zinc finger, CCHC-type"/>
    <property type="match status" value="1"/>
</dbReference>
<evidence type="ECO:0000313" key="5">
    <source>
        <dbReference type="Proteomes" id="UP001281410"/>
    </source>
</evidence>
<feature type="compositionally biased region" description="Basic residues" evidence="2">
    <location>
        <begin position="56"/>
        <end position="65"/>
    </location>
</feature>
<feature type="region of interest" description="Disordered" evidence="2">
    <location>
        <begin position="29"/>
        <end position="81"/>
    </location>
</feature>
<name>A0AAE0E860_9ROSI</name>
<dbReference type="EMBL" id="JANJYJ010000004">
    <property type="protein sequence ID" value="KAK3218601.1"/>
    <property type="molecule type" value="Genomic_DNA"/>
</dbReference>
<dbReference type="InterPro" id="IPR001878">
    <property type="entry name" value="Znf_CCHC"/>
</dbReference>
<dbReference type="GO" id="GO:0003676">
    <property type="term" value="F:nucleic acid binding"/>
    <property type="evidence" value="ECO:0007669"/>
    <property type="project" value="InterPro"/>
</dbReference>